<evidence type="ECO:0000313" key="2">
    <source>
        <dbReference type="Proteomes" id="UP001054945"/>
    </source>
</evidence>
<dbReference type="EMBL" id="BPLR01012911">
    <property type="protein sequence ID" value="GIY57485.1"/>
    <property type="molecule type" value="Genomic_DNA"/>
</dbReference>
<accession>A0AAV4UIF7</accession>
<evidence type="ECO:0000313" key="1">
    <source>
        <dbReference type="EMBL" id="GIY57485.1"/>
    </source>
</evidence>
<gene>
    <name evidence="1" type="ORF">CEXT_412001</name>
</gene>
<proteinExistence type="predicted"/>
<name>A0AAV4UIF7_CAEEX</name>
<dbReference type="AlphaFoldDB" id="A0AAV4UIF7"/>
<dbReference type="Proteomes" id="UP001054945">
    <property type="component" value="Unassembled WGS sequence"/>
</dbReference>
<sequence length="122" mass="13720">MPSSPSYKLNNPYKTHYNFLAPQPIKQPYKTFWDIPVPFFLKHLFQQDKLSSETGQTVGVGEGAVVILGGARRTASMIVRGGKPSISLVAICHYNAAHVRLIRKKKNLYQLPKEKLLCSNHV</sequence>
<keyword evidence="2" id="KW-1185">Reference proteome</keyword>
<protein>
    <submittedName>
        <fullName evidence="1">Uncharacterized protein</fullName>
    </submittedName>
</protein>
<organism evidence="1 2">
    <name type="scientific">Caerostris extrusa</name>
    <name type="common">Bark spider</name>
    <name type="synonym">Caerostris bankana</name>
    <dbReference type="NCBI Taxonomy" id="172846"/>
    <lineage>
        <taxon>Eukaryota</taxon>
        <taxon>Metazoa</taxon>
        <taxon>Ecdysozoa</taxon>
        <taxon>Arthropoda</taxon>
        <taxon>Chelicerata</taxon>
        <taxon>Arachnida</taxon>
        <taxon>Araneae</taxon>
        <taxon>Araneomorphae</taxon>
        <taxon>Entelegynae</taxon>
        <taxon>Araneoidea</taxon>
        <taxon>Araneidae</taxon>
        <taxon>Caerostris</taxon>
    </lineage>
</organism>
<reference evidence="1 2" key="1">
    <citation type="submission" date="2021-06" db="EMBL/GenBank/DDBJ databases">
        <title>Caerostris extrusa draft genome.</title>
        <authorList>
            <person name="Kono N."/>
            <person name="Arakawa K."/>
        </authorList>
    </citation>
    <scope>NUCLEOTIDE SEQUENCE [LARGE SCALE GENOMIC DNA]</scope>
</reference>
<comment type="caution">
    <text evidence="1">The sequence shown here is derived from an EMBL/GenBank/DDBJ whole genome shotgun (WGS) entry which is preliminary data.</text>
</comment>